<feature type="compositionally biased region" description="Basic and acidic residues" evidence="2">
    <location>
        <begin position="15"/>
        <end position="28"/>
    </location>
</feature>
<reference evidence="4 5" key="1">
    <citation type="journal article" date="2019" name="Int. J. Syst. Evol. Microbiol.">
        <title>The Global Catalogue of Microorganisms (GCM) 10K type strain sequencing project: providing services to taxonomists for standard genome sequencing and annotation.</title>
        <authorList>
            <consortium name="The Broad Institute Genomics Platform"/>
            <consortium name="The Broad Institute Genome Sequencing Center for Infectious Disease"/>
            <person name="Wu L."/>
            <person name="Ma J."/>
        </authorList>
    </citation>
    <scope>NUCLEOTIDE SEQUENCE [LARGE SCALE GENOMIC DNA]</scope>
    <source>
        <strain evidence="4 5">CGMCC 1.16026</strain>
    </source>
</reference>
<accession>A0ABD5QRA9</accession>
<sequence>MSEDELPPSLETAADADRPRGILTPSDRDFLLGRKTDYTEHSRKQKRNRIRRRVRNAVLDFSILYECLEDRDRKTVFDPDDEDREAYTRGITDMLAFLHLGTMGYVTPFKDMLSEGVAKSEQRLAGSDYRMVRVEFNVDPVGQIDVDEVIAKIEADEFERITDEELRAFVRLLSMSDEFAPDDVRDGIKARVDEFVAEIRESEERRDRAVEELTTGKRR</sequence>
<evidence type="ECO:0000313" key="4">
    <source>
        <dbReference type="EMBL" id="MFC5134658.1"/>
    </source>
</evidence>
<name>A0ABD5QRA9_9EURY</name>
<evidence type="ECO:0000256" key="2">
    <source>
        <dbReference type="SAM" id="MobiDB-lite"/>
    </source>
</evidence>
<protein>
    <recommendedName>
        <fullName evidence="3">Domain of unknown function domain-containing protein</fullName>
    </recommendedName>
</protein>
<evidence type="ECO:0000259" key="3">
    <source>
        <dbReference type="Pfam" id="PF26404"/>
    </source>
</evidence>
<dbReference type="EMBL" id="JBHSKV010000010">
    <property type="protein sequence ID" value="MFC5134658.1"/>
    <property type="molecule type" value="Genomic_DNA"/>
</dbReference>
<comment type="caution">
    <text evidence="4">The sequence shown here is derived from an EMBL/GenBank/DDBJ whole genome shotgun (WGS) entry which is preliminary data.</text>
</comment>
<evidence type="ECO:0000256" key="1">
    <source>
        <dbReference type="SAM" id="Coils"/>
    </source>
</evidence>
<gene>
    <name evidence="4" type="ORF">ACFPJA_07980</name>
</gene>
<dbReference type="Pfam" id="PF26404">
    <property type="entry name" value="DUF8102"/>
    <property type="match status" value="1"/>
</dbReference>
<dbReference type="RefSeq" id="WP_122106186.1">
    <property type="nucleotide sequence ID" value="NZ_JBHSKV010000010.1"/>
</dbReference>
<dbReference type="AlphaFoldDB" id="A0ABD5QRA9"/>
<organism evidence="4 5">
    <name type="scientific">Halorubrum glutamatedens</name>
    <dbReference type="NCBI Taxonomy" id="2707018"/>
    <lineage>
        <taxon>Archaea</taxon>
        <taxon>Methanobacteriati</taxon>
        <taxon>Methanobacteriota</taxon>
        <taxon>Stenosarchaea group</taxon>
        <taxon>Halobacteria</taxon>
        <taxon>Halobacteriales</taxon>
        <taxon>Haloferacaceae</taxon>
        <taxon>Halorubrum</taxon>
    </lineage>
</organism>
<dbReference type="Proteomes" id="UP001596145">
    <property type="component" value="Unassembled WGS sequence"/>
</dbReference>
<evidence type="ECO:0000313" key="5">
    <source>
        <dbReference type="Proteomes" id="UP001596145"/>
    </source>
</evidence>
<keyword evidence="1" id="KW-0175">Coiled coil</keyword>
<keyword evidence="5" id="KW-1185">Reference proteome</keyword>
<feature type="coiled-coil region" evidence="1">
    <location>
        <begin position="185"/>
        <end position="212"/>
    </location>
</feature>
<proteinExistence type="predicted"/>
<feature type="region of interest" description="Disordered" evidence="2">
    <location>
        <begin position="1"/>
        <end position="28"/>
    </location>
</feature>
<dbReference type="InterPro" id="IPR058415">
    <property type="entry name" value="DUF8102"/>
</dbReference>
<feature type="domain" description="Domain of unknown function" evidence="3">
    <location>
        <begin position="22"/>
        <end position="211"/>
    </location>
</feature>